<feature type="compositionally biased region" description="Pro residues" evidence="1">
    <location>
        <begin position="145"/>
        <end position="156"/>
    </location>
</feature>
<evidence type="ECO:0000256" key="1">
    <source>
        <dbReference type="SAM" id="MobiDB-lite"/>
    </source>
</evidence>
<keyword evidence="2" id="KW-1133">Transmembrane helix</keyword>
<dbReference type="Proteomes" id="UP000311919">
    <property type="component" value="Unassembled WGS sequence"/>
</dbReference>
<evidence type="ECO:0000313" key="4">
    <source>
        <dbReference type="Proteomes" id="UP000311919"/>
    </source>
</evidence>
<comment type="caution">
    <text evidence="3">The sequence shown here is derived from an EMBL/GenBank/DDBJ whole genome shotgun (WGS) entry which is preliminary data.</text>
</comment>
<keyword evidence="2" id="KW-0472">Membrane</keyword>
<keyword evidence="2" id="KW-0812">Transmembrane</keyword>
<protein>
    <submittedName>
        <fullName evidence="3">Uncharacterized protein</fullName>
    </submittedName>
</protein>
<evidence type="ECO:0000313" key="3">
    <source>
        <dbReference type="EMBL" id="TNN10011.1"/>
    </source>
</evidence>
<feature type="region of interest" description="Disordered" evidence="1">
    <location>
        <begin position="136"/>
        <end position="164"/>
    </location>
</feature>
<feature type="transmembrane region" description="Helical" evidence="2">
    <location>
        <begin position="6"/>
        <end position="25"/>
    </location>
</feature>
<reference evidence="3 4" key="1">
    <citation type="submission" date="2019-03" db="EMBL/GenBank/DDBJ databases">
        <title>An improved genome assembly of the fluke Schistosoma japonicum.</title>
        <authorList>
            <person name="Hu W."/>
            <person name="Luo F."/>
            <person name="Yin M."/>
            <person name="Mo X."/>
            <person name="Sun C."/>
            <person name="Wu Q."/>
            <person name="Zhu B."/>
            <person name="Xiang M."/>
            <person name="Wang J."/>
            <person name="Wang Y."/>
            <person name="Zhang T."/>
            <person name="Xu B."/>
            <person name="Zheng H."/>
            <person name="Feng Z."/>
        </authorList>
    </citation>
    <scope>NUCLEOTIDE SEQUENCE [LARGE SCALE GENOMIC DNA]</scope>
    <source>
        <strain evidence="3">HuSjv2</strain>
        <tissue evidence="3">Worms</tissue>
    </source>
</reference>
<organism evidence="3 4">
    <name type="scientific">Schistosoma japonicum</name>
    <name type="common">Blood fluke</name>
    <dbReference type="NCBI Taxonomy" id="6182"/>
    <lineage>
        <taxon>Eukaryota</taxon>
        <taxon>Metazoa</taxon>
        <taxon>Spiralia</taxon>
        <taxon>Lophotrochozoa</taxon>
        <taxon>Platyhelminthes</taxon>
        <taxon>Trematoda</taxon>
        <taxon>Digenea</taxon>
        <taxon>Strigeidida</taxon>
        <taxon>Schistosomatoidea</taxon>
        <taxon>Schistosomatidae</taxon>
        <taxon>Schistosoma</taxon>
    </lineage>
</organism>
<proteinExistence type="predicted"/>
<keyword evidence="4" id="KW-1185">Reference proteome</keyword>
<dbReference type="EMBL" id="SKCS01000378">
    <property type="protein sequence ID" value="TNN10011.1"/>
    <property type="molecule type" value="Genomic_DNA"/>
</dbReference>
<accession>A0A4Z2D0H2</accession>
<sequence length="181" mass="21247">MLFNQCYSIVLVFYINFVTSVFTYYDDYEYGMIGEAGRDAEVALHYTVGKFDGKKYGENYEYLQDNYGKYGDYGDYGYDSYYGDEGYDYNHVTLADRAMHKLKDMKRRKHHYLSKDYDEGYGYGYGPEVEEYKEPGYNGNNYPGRKPPMLLPPTTKPPSQNQNFQSRIVQNIQTIKESKCK</sequence>
<evidence type="ECO:0000256" key="2">
    <source>
        <dbReference type="SAM" id="Phobius"/>
    </source>
</evidence>
<dbReference type="AlphaFoldDB" id="A0A4Z2D0H2"/>
<gene>
    <name evidence="3" type="ORF">EWB00_005780</name>
</gene>
<name>A0A4Z2D0H2_SCHJA</name>